<comment type="caution">
    <text evidence="2">The sequence shown here is derived from an EMBL/GenBank/DDBJ whole genome shotgun (WGS) entry which is preliminary data.</text>
</comment>
<dbReference type="EMBL" id="CABFNP030000690">
    <property type="protein sequence ID" value="CAI6078199.1"/>
    <property type="molecule type" value="Genomic_DNA"/>
</dbReference>
<dbReference type="Pfam" id="PF03473">
    <property type="entry name" value="MOSC"/>
    <property type="match status" value="1"/>
</dbReference>
<dbReference type="SUPFAM" id="SSF141673">
    <property type="entry name" value="MOSC N-terminal domain-like"/>
    <property type="match status" value="1"/>
</dbReference>
<dbReference type="InterPro" id="IPR011037">
    <property type="entry name" value="Pyrv_Knase-like_insert_dom_sf"/>
</dbReference>
<dbReference type="Pfam" id="PF03476">
    <property type="entry name" value="MOSC_N"/>
    <property type="match status" value="1"/>
</dbReference>
<keyword evidence="3" id="KW-1185">Reference proteome</keyword>
<evidence type="ECO:0000313" key="2">
    <source>
        <dbReference type="EMBL" id="CAI6078199.1"/>
    </source>
</evidence>
<dbReference type="SUPFAM" id="SSF50800">
    <property type="entry name" value="PK beta-barrel domain-like"/>
    <property type="match status" value="1"/>
</dbReference>
<dbReference type="AlphaFoldDB" id="A0AA35PZJ4"/>
<evidence type="ECO:0000313" key="3">
    <source>
        <dbReference type="Proteomes" id="UP001160390"/>
    </source>
</evidence>
<feature type="domain" description="MOSC" evidence="1">
    <location>
        <begin position="70"/>
        <end position="245"/>
    </location>
</feature>
<sequence>MKISQLYFYPVKSLREVAVSTAEIHKHGFAYDRRFMLLKVEPDETSPSGHKLQNMQIPHYPQLSRFLIDATLPEEEDSDHGEFTIRWSNPGSDEVRSVTIPLSPDVDRLEMMEINMHDSVTKAYDMDVSSRLADQDMDMTKFRPSIVVSGAEKTYEEDFWHEIQIGDIKIVLAQNCGRCKSINVDYETGAPGKGEVGMIMARTSKDRPVDKGNKWHPVFGRYGFLAPGNPGLGKRLAIGDEVILSSEVQSVHREARGCEVFEERSKFMAQHSSSLRFGGCGKGSYHSKLDFPK</sequence>
<dbReference type="InterPro" id="IPR005302">
    <property type="entry name" value="MoCF_Sase_C"/>
</dbReference>
<proteinExistence type="predicted"/>
<dbReference type="PROSITE" id="PS51340">
    <property type="entry name" value="MOSC"/>
    <property type="match status" value="1"/>
</dbReference>
<dbReference type="GO" id="GO:0030170">
    <property type="term" value="F:pyridoxal phosphate binding"/>
    <property type="evidence" value="ECO:0007669"/>
    <property type="project" value="InterPro"/>
</dbReference>
<dbReference type="InterPro" id="IPR005303">
    <property type="entry name" value="MOCOS_middle"/>
</dbReference>
<dbReference type="GO" id="GO:0003824">
    <property type="term" value="F:catalytic activity"/>
    <property type="evidence" value="ECO:0007669"/>
    <property type="project" value="InterPro"/>
</dbReference>
<protein>
    <recommendedName>
        <fullName evidence="1">MOSC domain-containing protein</fullName>
    </recommendedName>
</protein>
<reference evidence="2" key="1">
    <citation type="submission" date="2023-01" db="EMBL/GenBank/DDBJ databases">
        <authorList>
            <person name="Piombo E."/>
        </authorList>
    </citation>
    <scope>NUCLEOTIDE SEQUENCE</scope>
</reference>
<organism evidence="2 3">
    <name type="scientific">Clonostachys chloroleuca</name>
    <dbReference type="NCBI Taxonomy" id="1926264"/>
    <lineage>
        <taxon>Eukaryota</taxon>
        <taxon>Fungi</taxon>
        <taxon>Dikarya</taxon>
        <taxon>Ascomycota</taxon>
        <taxon>Pezizomycotina</taxon>
        <taxon>Sordariomycetes</taxon>
        <taxon>Hypocreomycetidae</taxon>
        <taxon>Hypocreales</taxon>
        <taxon>Bionectriaceae</taxon>
        <taxon>Clonostachys</taxon>
    </lineage>
</organism>
<dbReference type="Proteomes" id="UP001160390">
    <property type="component" value="Unassembled WGS sequence"/>
</dbReference>
<gene>
    <name evidence="2" type="ORF">CCHLO57077_00015184</name>
</gene>
<evidence type="ECO:0000259" key="1">
    <source>
        <dbReference type="PROSITE" id="PS51340"/>
    </source>
</evidence>
<name>A0AA35PZJ4_9HYPO</name>
<dbReference type="GO" id="GO:0030151">
    <property type="term" value="F:molybdenum ion binding"/>
    <property type="evidence" value="ECO:0007669"/>
    <property type="project" value="InterPro"/>
</dbReference>
<accession>A0AA35PZJ4</accession>